<organism evidence="1 2">
    <name type="scientific">Paenibacillus mesotrionivorans</name>
    <dbReference type="NCBI Taxonomy" id="3160968"/>
    <lineage>
        <taxon>Bacteria</taxon>
        <taxon>Bacillati</taxon>
        <taxon>Bacillota</taxon>
        <taxon>Bacilli</taxon>
        <taxon>Bacillales</taxon>
        <taxon>Paenibacillaceae</taxon>
        <taxon>Paenibacillus</taxon>
    </lineage>
</organism>
<sequence>MQTTNNLGLKKPDSTDVVDIADLNGNADALDGKFGASSGHGHTGTAGDGPKIGSSGLAAGAATDTVIGSRTVSDSTAPTGDSGTPTILFGWLANMIKAITGGATWRTLPGMTIAAIKTILDAATNAGTASTLMKRDTSGRAQVAAPSAAADIARKDTVDAVQSSLNTHAALGSTAHGATAAPTVSTLMARDSVGRAQVVAPAVAADIANKGYVDTAVSGATIPDASLTVKGKVQLSSVVNSTSEVLAATPKAVKDAYDRGSAGVTAAAAAQSAANAAQTRVNDALEMLAGKDAGGDLNNAIKVGVYSWGPGTANRPENVNGYGICITKVNGGDTYNGVDNWCFQTAYQTGYGAMWIRRKINADTWTSWVKVWTAENDGTGSGLDADTVDGVHISNIQTPKVTGDDGSAISLSSGFDVNNLKTTGFYRGDATNNRPPVSPGNPAAWFFYQVITHDPSWITQVAYEYGTTMIYNRTCSGGVWGEWNPMRGGTYVASNTVREQNLTEYSNIYRSSAFGLLVYKFVPRFTGEVVIAGEVRGAGTSTDSDDNTIYNYGGFRVWAPRSKSQFISDGYGGYGGSMESPAYGLGLFDYRTPLGTYIAYGQAYQGEYGHVTFPYTVLGTVQTINTSYTYGELTISVQSGVPIYVFTTCPNGGANCALRNMQIKYNII</sequence>
<dbReference type="EMBL" id="JBJURJ010000007">
    <property type="protein sequence ID" value="MFM9329188.1"/>
    <property type="molecule type" value="Genomic_DNA"/>
</dbReference>
<evidence type="ECO:0000313" key="2">
    <source>
        <dbReference type="Proteomes" id="UP001631969"/>
    </source>
</evidence>
<dbReference type="Proteomes" id="UP001631969">
    <property type="component" value="Unassembled WGS sequence"/>
</dbReference>
<keyword evidence="2" id="KW-1185">Reference proteome</keyword>
<comment type="caution">
    <text evidence="1">The sequence shown here is derived from an EMBL/GenBank/DDBJ whole genome shotgun (WGS) entry which is preliminary data.</text>
</comment>
<evidence type="ECO:0000313" key="1">
    <source>
        <dbReference type="EMBL" id="MFM9329188.1"/>
    </source>
</evidence>
<gene>
    <name evidence="1" type="ORF">ACI1P1_12905</name>
</gene>
<accession>A0ACC7NWR0</accession>
<name>A0ACC7NWR0_9BACL</name>
<protein>
    <submittedName>
        <fullName evidence="1">Pyocin knob domain-containing protein</fullName>
    </submittedName>
</protein>
<proteinExistence type="predicted"/>
<reference evidence="1" key="1">
    <citation type="submission" date="2024-12" db="EMBL/GenBank/DDBJ databases">
        <authorList>
            <person name="Wu N."/>
        </authorList>
    </citation>
    <scope>NUCLEOTIDE SEQUENCE</scope>
    <source>
        <strain evidence="1">P15</strain>
    </source>
</reference>